<dbReference type="Proteomes" id="UP000035642">
    <property type="component" value="Unassembled WGS sequence"/>
</dbReference>
<keyword evidence="2" id="KW-1185">Reference proteome</keyword>
<organism evidence="2 3">
    <name type="scientific">Angiostrongylus cantonensis</name>
    <name type="common">Rat lungworm</name>
    <dbReference type="NCBI Taxonomy" id="6313"/>
    <lineage>
        <taxon>Eukaryota</taxon>
        <taxon>Metazoa</taxon>
        <taxon>Ecdysozoa</taxon>
        <taxon>Nematoda</taxon>
        <taxon>Chromadorea</taxon>
        <taxon>Rhabditida</taxon>
        <taxon>Rhabditina</taxon>
        <taxon>Rhabditomorpha</taxon>
        <taxon>Strongyloidea</taxon>
        <taxon>Metastrongylidae</taxon>
        <taxon>Angiostrongylus</taxon>
    </lineage>
</organism>
<accession>A0A0K0DMC0</accession>
<sequence>MCKQHTSNALIKHKDASDEDETPLAESTQQEIDFLSKDQIRVEGLTGMQLLDAIDKLKENFYREHMENHWLLPSISPLLSLTAYELEKTRENSSTETNGGTQAGMLL</sequence>
<evidence type="ECO:0000313" key="2">
    <source>
        <dbReference type="Proteomes" id="UP000035642"/>
    </source>
</evidence>
<evidence type="ECO:0000256" key="1">
    <source>
        <dbReference type="SAM" id="MobiDB-lite"/>
    </source>
</evidence>
<dbReference type="WBParaSite" id="ACAC_0001282401-mRNA-1">
    <property type="protein sequence ID" value="ACAC_0001282401-mRNA-1"/>
    <property type="gene ID" value="ACAC_0001282401"/>
</dbReference>
<feature type="region of interest" description="Disordered" evidence="1">
    <location>
        <begin position="1"/>
        <end position="28"/>
    </location>
</feature>
<evidence type="ECO:0000313" key="3">
    <source>
        <dbReference type="WBParaSite" id="ACAC_0001282401-mRNA-1"/>
    </source>
</evidence>
<dbReference type="STRING" id="6313.A0A0K0DMC0"/>
<reference evidence="2" key="1">
    <citation type="submission" date="2012-09" db="EMBL/GenBank/DDBJ databases">
        <authorList>
            <person name="Martin A.A."/>
        </authorList>
    </citation>
    <scope>NUCLEOTIDE SEQUENCE</scope>
</reference>
<proteinExistence type="predicted"/>
<name>A0A0K0DMC0_ANGCA</name>
<protein>
    <submittedName>
        <fullName evidence="3">Uncharacterized protein</fullName>
    </submittedName>
</protein>
<reference evidence="3" key="2">
    <citation type="submission" date="2017-02" db="UniProtKB">
        <authorList>
            <consortium name="WormBaseParasite"/>
        </authorList>
    </citation>
    <scope>IDENTIFICATION</scope>
</reference>
<feature type="region of interest" description="Disordered" evidence="1">
    <location>
        <begin position="88"/>
        <end position="107"/>
    </location>
</feature>
<dbReference type="AlphaFoldDB" id="A0A0K0DMC0"/>